<proteinExistence type="predicted"/>
<accession>A0ACC2B4M4</accession>
<organism evidence="1 2">
    <name type="scientific">Diphasiastrum complanatum</name>
    <name type="common">Issler's clubmoss</name>
    <name type="synonym">Lycopodium complanatum</name>
    <dbReference type="NCBI Taxonomy" id="34168"/>
    <lineage>
        <taxon>Eukaryota</taxon>
        <taxon>Viridiplantae</taxon>
        <taxon>Streptophyta</taxon>
        <taxon>Embryophyta</taxon>
        <taxon>Tracheophyta</taxon>
        <taxon>Lycopodiopsida</taxon>
        <taxon>Lycopodiales</taxon>
        <taxon>Lycopodiaceae</taxon>
        <taxon>Lycopodioideae</taxon>
        <taxon>Diphasiastrum</taxon>
    </lineage>
</organism>
<evidence type="ECO:0000313" key="2">
    <source>
        <dbReference type="Proteomes" id="UP001162992"/>
    </source>
</evidence>
<evidence type="ECO:0000313" key="1">
    <source>
        <dbReference type="EMBL" id="KAJ7524734.1"/>
    </source>
</evidence>
<dbReference type="Proteomes" id="UP001162992">
    <property type="component" value="Chromosome 17"/>
</dbReference>
<protein>
    <submittedName>
        <fullName evidence="1">Uncharacterized protein</fullName>
    </submittedName>
</protein>
<comment type="caution">
    <text evidence="1">The sequence shown here is derived from an EMBL/GenBank/DDBJ whole genome shotgun (WGS) entry which is preliminary data.</text>
</comment>
<gene>
    <name evidence="1" type="ORF">O6H91_17G018500</name>
</gene>
<sequence>MASFTYPATAVPVQSHIMDSMAKYTGLPSTQYTNLPFAATRIKNPQNNNGSASSLASSFVQPIDYESEKHVYRHSRKRDASVVVASTKMTRPVKDLDFELTQPLESFTSSSVSARWRDLQGANNWEGLLDPIDTDLRAELIKYGEFAQVCYDAFDSEKHSKYCGSCKYNRRKVLVETGLRRSADYEVTKYLYSTSEIDLPSFFHRSDTAETWSRDSNWSGFVAVSTSAGEIERLGRRDIVVAWRGTATIPEWIRNLQDWLSPADFDPSEALESLGNVKVERGFRSIYTSKKRRSRYNKESAQEQLLSEIRRLMKKYEGEDLSITVTGHSLGGALAFLSAYDIAESEINMSVHCFKLNKLPQ</sequence>
<dbReference type="EMBL" id="CM055108">
    <property type="protein sequence ID" value="KAJ7524734.1"/>
    <property type="molecule type" value="Genomic_DNA"/>
</dbReference>
<name>A0ACC2B4M4_DIPCM</name>
<reference evidence="2" key="1">
    <citation type="journal article" date="2024" name="Proc. Natl. Acad. Sci. U.S.A.">
        <title>Extraordinary preservation of gene collinearity over three hundred million years revealed in homosporous lycophytes.</title>
        <authorList>
            <person name="Li C."/>
            <person name="Wickell D."/>
            <person name="Kuo L.Y."/>
            <person name="Chen X."/>
            <person name="Nie B."/>
            <person name="Liao X."/>
            <person name="Peng D."/>
            <person name="Ji J."/>
            <person name="Jenkins J."/>
            <person name="Williams M."/>
            <person name="Shu S."/>
            <person name="Plott C."/>
            <person name="Barry K."/>
            <person name="Rajasekar S."/>
            <person name="Grimwood J."/>
            <person name="Han X."/>
            <person name="Sun S."/>
            <person name="Hou Z."/>
            <person name="He W."/>
            <person name="Dai G."/>
            <person name="Sun C."/>
            <person name="Schmutz J."/>
            <person name="Leebens-Mack J.H."/>
            <person name="Li F.W."/>
            <person name="Wang L."/>
        </authorList>
    </citation>
    <scope>NUCLEOTIDE SEQUENCE [LARGE SCALE GENOMIC DNA]</scope>
    <source>
        <strain evidence="2">cv. PW_Plant_1</strain>
    </source>
</reference>
<keyword evidence="2" id="KW-1185">Reference proteome</keyword>